<protein>
    <submittedName>
        <fullName evidence="2">Uncharacterized protein</fullName>
    </submittedName>
</protein>
<accession>A0A0S4QKJ2</accession>
<sequence>MTNEMLSARAPYHYRAPYIEAAKFRDVEDLCLRELDPEILQHVSYYTEGVLGLSFDVLEQADLPATSRRSAGTGRRRRDLESFGRQINRAVEELNRVLEPLDTGVLIRVVFDAGIGGLIYNRVNTRQYLIGAALRPEGLAAADVAMSKLATRCRSLLGLPGQNPGGIDSDTEGPPGGSHITPPLVELSSDADPEDIRFSELGRHAVRPDDLHYAARCKDNDVNVVVDVFDAPALGSFFLTVGVRRHRDLYETICRDLSTLTANFARAARAALGTPLRTSVVDVEAGALYVHDVGAGEYLLGVTLDQQRVSDAERRFQDLVARFLDSR</sequence>
<proteinExistence type="predicted"/>
<dbReference type="Proteomes" id="UP000198802">
    <property type="component" value="Unassembled WGS sequence"/>
</dbReference>
<evidence type="ECO:0000313" key="2">
    <source>
        <dbReference type="EMBL" id="CUU56003.1"/>
    </source>
</evidence>
<dbReference type="AlphaFoldDB" id="A0A0S4QKJ2"/>
<evidence type="ECO:0000313" key="3">
    <source>
        <dbReference type="Proteomes" id="UP000198802"/>
    </source>
</evidence>
<dbReference type="EMBL" id="FAOZ01000006">
    <property type="protein sequence ID" value="CUU56003.1"/>
    <property type="molecule type" value="Genomic_DNA"/>
</dbReference>
<reference evidence="3" key="1">
    <citation type="submission" date="2015-11" db="EMBL/GenBank/DDBJ databases">
        <authorList>
            <person name="Varghese N."/>
        </authorList>
    </citation>
    <scope>NUCLEOTIDE SEQUENCE [LARGE SCALE GENOMIC DNA]</scope>
    <source>
        <strain evidence="3">DSM 45899</strain>
    </source>
</reference>
<keyword evidence="3" id="KW-1185">Reference proteome</keyword>
<organism evidence="2 3">
    <name type="scientific">Parafrankia irregularis</name>
    <dbReference type="NCBI Taxonomy" id="795642"/>
    <lineage>
        <taxon>Bacteria</taxon>
        <taxon>Bacillati</taxon>
        <taxon>Actinomycetota</taxon>
        <taxon>Actinomycetes</taxon>
        <taxon>Frankiales</taxon>
        <taxon>Frankiaceae</taxon>
        <taxon>Parafrankia</taxon>
    </lineage>
</organism>
<feature type="region of interest" description="Disordered" evidence="1">
    <location>
        <begin position="160"/>
        <end position="186"/>
    </location>
</feature>
<evidence type="ECO:0000256" key="1">
    <source>
        <dbReference type="SAM" id="MobiDB-lite"/>
    </source>
</evidence>
<gene>
    <name evidence="2" type="ORF">Ga0074812_106258</name>
</gene>
<name>A0A0S4QKJ2_9ACTN</name>
<dbReference type="RefSeq" id="WP_091275380.1">
    <property type="nucleotide sequence ID" value="NZ_FAOZ01000006.1"/>
</dbReference>